<evidence type="ECO:0000256" key="1">
    <source>
        <dbReference type="SAM" id="Phobius"/>
    </source>
</evidence>
<evidence type="ECO:0000313" key="3">
    <source>
        <dbReference type="Proteomes" id="UP000001217"/>
    </source>
</evidence>
<evidence type="ECO:0000313" key="2">
    <source>
        <dbReference type="EMBL" id="ACP04855.1"/>
    </source>
</evidence>
<name>C3LS62_VIBCM</name>
<dbReference type="KEGG" id="vcm:VCM66_0530"/>
<dbReference type="EMBL" id="CP001233">
    <property type="protein sequence ID" value="ACP04855.1"/>
    <property type="molecule type" value="Genomic_DNA"/>
</dbReference>
<reference evidence="2 3" key="1">
    <citation type="journal article" date="2008" name="PLoS ONE">
        <title>A recalibrated molecular clock and independent origins for the cholera pandemic clones.</title>
        <authorList>
            <person name="Feng L."/>
            <person name="Reeves P.R."/>
            <person name="Lan R."/>
            <person name="Ren Y."/>
            <person name="Gao C."/>
            <person name="Zhou Z."/>
            <person name="Ren Y."/>
            <person name="Cheng J."/>
            <person name="Wang W."/>
            <person name="Wang J."/>
            <person name="Qian W."/>
            <person name="Li D."/>
            <person name="Wang L."/>
        </authorList>
    </citation>
    <scope>NUCLEOTIDE SEQUENCE [LARGE SCALE GENOMIC DNA]</scope>
    <source>
        <strain evidence="2 3">M66-2</strain>
    </source>
</reference>
<dbReference type="Proteomes" id="UP000001217">
    <property type="component" value="Chromosome I"/>
</dbReference>
<dbReference type="AlphaFoldDB" id="C3LS62"/>
<keyword evidence="1" id="KW-1133">Transmembrane helix</keyword>
<proteinExistence type="predicted"/>
<accession>C3LS62</accession>
<dbReference type="HOGENOM" id="CLU_3278362_0_0_6"/>
<protein>
    <submittedName>
        <fullName evidence="2">Uncharacterized protein</fullName>
    </submittedName>
</protein>
<sequence>MEKYAPVLLDVVQKPGFMAGFFTSQGLLGRFLIPLFSILDK</sequence>
<feature type="transmembrane region" description="Helical" evidence="1">
    <location>
        <begin position="16"/>
        <end position="39"/>
    </location>
</feature>
<keyword evidence="1" id="KW-0812">Transmembrane</keyword>
<gene>
    <name evidence="2" type="ordered locus">VCM66_0530</name>
</gene>
<keyword evidence="1" id="KW-0472">Membrane</keyword>
<organism evidence="2 3">
    <name type="scientific">Vibrio cholerae serotype O1 (strain M66-2)</name>
    <dbReference type="NCBI Taxonomy" id="579112"/>
    <lineage>
        <taxon>Bacteria</taxon>
        <taxon>Pseudomonadati</taxon>
        <taxon>Pseudomonadota</taxon>
        <taxon>Gammaproteobacteria</taxon>
        <taxon>Vibrionales</taxon>
        <taxon>Vibrionaceae</taxon>
        <taxon>Vibrio</taxon>
    </lineage>
</organism>